<dbReference type="EMBL" id="JAINDJ010000002">
    <property type="protein sequence ID" value="KAG9456659.1"/>
    <property type="molecule type" value="Genomic_DNA"/>
</dbReference>
<comment type="caution">
    <text evidence="1">The sequence shown here is derived from an EMBL/GenBank/DDBJ whole genome shotgun (WGS) entry which is preliminary data.</text>
</comment>
<protein>
    <submittedName>
        <fullName evidence="1">Uncharacterized protein</fullName>
    </submittedName>
</protein>
<organism evidence="1 2">
    <name type="scientific">Aristolochia fimbriata</name>
    <name type="common">White veined hardy Dutchman's pipe vine</name>
    <dbReference type="NCBI Taxonomy" id="158543"/>
    <lineage>
        <taxon>Eukaryota</taxon>
        <taxon>Viridiplantae</taxon>
        <taxon>Streptophyta</taxon>
        <taxon>Embryophyta</taxon>
        <taxon>Tracheophyta</taxon>
        <taxon>Spermatophyta</taxon>
        <taxon>Magnoliopsida</taxon>
        <taxon>Magnoliidae</taxon>
        <taxon>Piperales</taxon>
        <taxon>Aristolochiaceae</taxon>
        <taxon>Aristolochia</taxon>
    </lineage>
</organism>
<sequence>MGHSWLLDGNKLKRRTTTFNRVPERAVMNTAHCISLLSNSAVNWVKVVIIVRGEEADVPSSTIDRIILIQLFGLRFYRLKRNGQTGRGLQKNFFPVQGDQAQPLRYCKRDASFAPGSYLLLHVLYRRIAETR</sequence>
<name>A0AAV7F6T4_ARIFI</name>
<dbReference type="AlphaFoldDB" id="A0AAV7F6T4"/>
<accession>A0AAV7F6T4</accession>
<evidence type="ECO:0000313" key="2">
    <source>
        <dbReference type="Proteomes" id="UP000825729"/>
    </source>
</evidence>
<proteinExistence type="predicted"/>
<dbReference type="Proteomes" id="UP000825729">
    <property type="component" value="Unassembled WGS sequence"/>
</dbReference>
<evidence type="ECO:0000313" key="1">
    <source>
        <dbReference type="EMBL" id="KAG9456659.1"/>
    </source>
</evidence>
<keyword evidence="2" id="KW-1185">Reference proteome</keyword>
<reference evidence="1 2" key="1">
    <citation type="submission" date="2021-07" db="EMBL/GenBank/DDBJ databases">
        <title>The Aristolochia fimbriata genome: insights into angiosperm evolution, floral development and chemical biosynthesis.</title>
        <authorList>
            <person name="Jiao Y."/>
        </authorList>
    </citation>
    <scope>NUCLEOTIDE SEQUENCE [LARGE SCALE GENOMIC DNA]</scope>
    <source>
        <strain evidence="1">IBCAS-2021</strain>
        <tissue evidence="1">Leaf</tissue>
    </source>
</reference>
<gene>
    <name evidence="1" type="ORF">H6P81_001167</name>
</gene>